<proteinExistence type="predicted"/>
<gene>
    <name evidence="1" type="ORF">CSW64_20860</name>
</gene>
<protein>
    <recommendedName>
        <fullName evidence="3">YdeI/OmpD-associated family protein</fullName>
    </recommendedName>
</protein>
<dbReference type="Proteomes" id="UP000228945">
    <property type="component" value="Chromosome"/>
</dbReference>
<organism evidence="1 2">
    <name type="scientific">Caulobacter mirabilis</name>
    <dbReference type="NCBI Taxonomy" id="69666"/>
    <lineage>
        <taxon>Bacteria</taxon>
        <taxon>Pseudomonadati</taxon>
        <taxon>Pseudomonadota</taxon>
        <taxon>Alphaproteobacteria</taxon>
        <taxon>Caulobacterales</taxon>
        <taxon>Caulobacteraceae</taxon>
        <taxon>Caulobacter</taxon>
    </lineage>
</organism>
<dbReference type="Pfam" id="PF13376">
    <property type="entry name" value="OmdA"/>
    <property type="match status" value="1"/>
</dbReference>
<evidence type="ECO:0000313" key="1">
    <source>
        <dbReference type="EMBL" id="ATQ44662.1"/>
    </source>
</evidence>
<accession>A0A2D2B334</accession>
<dbReference type="OrthoDB" id="214150at2"/>
<keyword evidence="2" id="KW-1185">Reference proteome</keyword>
<reference evidence="1 2" key="1">
    <citation type="submission" date="2017-10" db="EMBL/GenBank/DDBJ databases">
        <title>Genome sequence of Caulobacter mirabilis FWC38.</title>
        <authorList>
            <person name="Fiebig A."/>
            <person name="Crosson S."/>
        </authorList>
    </citation>
    <scope>NUCLEOTIDE SEQUENCE [LARGE SCALE GENOMIC DNA]</scope>
    <source>
        <strain evidence="1 2">FWC 38</strain>
    </source>
</reference>
<evidence type="ECO:0000313" key="2">
    <source>
        <dbReference type="Proteomes" id="UP000228945"/>
    </source>
</evidence>
<dbReference type="RefSeq" id="WP_099623910.1">
    <property type="nucleotide sequence ID" value="NZ_CP024201.1"/>
</dbReference>
<dbReference type="KEGG" id="cmb:CSW64_20860"/>
<name>A0A2D2B334_9CAUL</name>
<dbReference type="EMBL" id="CP024201">
    <property type="protein sequence ID" value="ATQ44662.1"/>
    <property type="molecule type" value="Genomic_DNA"/>
</dbReference>
<dbReference type="AlphaFoldDB" id="A0A2D2B334"/>
<sequence>MSKRPTYPMPDDVAEALLAGGVRADYDARPHYQRNDYVGWIGQAKGDDTRRKRIDQMVAELKTGGVYMGMSHRPSAKG</sequence>
<evidence type="ECO:0008006" key="3">
    <source>
        <dbReference type="Google" id="ProtNLM"/>
    </source>
</evidence>